<evidence type="ECO:0000313" key="3">
    <source>
        <dbReference type="Proteomes" id="UP001235664"/>
    </source>
</evidence>
<protein>
    <submittedName>
        <fullName evidence="2">Uncharacterized protein</fullName>
    </submittedName>
</protein>
<keyword evidence="3" id="KW-1185">Reference proteome</keyword>
<dbReference type="RefSeq" id="WP_305930273.1">
    <property type="nucleotide sequence ID" value="NZ_JAVAIL010000003.1"/>
</dbReference>
<sequence length="55" mass="5813">MTSDATHGPAILLEAGESQPDALARHEAQHGKHDGEPLFIKLVGVKPEQRAVDGS</sequence>
<name>A0ABT9H9Y2_9SPHN</name>
<organism evidence="2 3">
    <name type="scientific">Qipengyuania benthica</name>
    <dbReference type="NCBI Taxonomy" id="3067651"/>
    <lineage>
        <taxon>Bacteria</taxon>
        <taxon>Pseudomonadati</taxon>
        <taxon>Pseudomonadota</taxon>
        <taxon>Alphaproteobacteria</taxon>
        <taxon>Sphingomonadales</taxon>
        <taxon>Erythrobacteraceae</taxon>
        <taxon>Qipengyuania</taxon>
    </lineage>
</organism>
<proteinExistence type="predicted"/>
<dbReference type="EMBL" id="JAVAIL010000003">
    <property type="protein sequence ID" value="MDP4540132.1"/>
    <property type="molecule type" value="Genomic_DNA"/>
</dbReference>
<comment type="caution">
    <text evidence="2">The sequence shown here is derived from an EMBL/GenBank/DDBJ whole genome shotgun (WGS) entry which is preliminary data.</text>
</comment>
<gene>
    <name evidence="2" type="ORF">Q9K01_10885</name>
</gene>
<reference evidence="2 3" key="1">
    <citation type="submission" date="2023-08" db="EMBL/GenBank/DDBJ databases">
        <title>genomic of DY56.</title>
        <authorList>
            <person name="Wang Y."/>
        </authorList>
    </citation>
    <scope>NUCLEOTIDE SEQUENCE [LARGE SCALE GENOMIC DNA]</scope>
    <source>
        <strain evidence="2 3">DY56-A-20</strain>
    </source>
</reference>
<accession>A0ABT9H9Y2</accession>
<feature type="region of interest" description="Disordered" evidence="1">
    <location>
        <begin position="1"/>
        <end position="38"/>
    </location>
</feature>
<dbReference type="Proteomes" id="UP001235664">
    <property type="component" value="Unassembled WGS sequence"/>
</dbReference>
<evidence type="ECO:0000256" key="1">
    <source>
        <dbReference type="SAM" id="MobiDB-lite"/>
    </source>
</evidence>
<evidence type="ECO:0000313" key="2">
    <source>
        <dbReference type="EMBL" id="MDP4540132.1"/>
    </source>
</evidence>
<feature type="compositionally biased region" description="Basic and acidic residues" evidence="1">
    <location>
        <begin position="23"/>
        <end position="36"/>
    </location>
</feature>